<dbReference type="RefSeq" id="WP_126994939.1">
    <property type="nucleotide sequence ID" value="NZ_CP173190.1"/>
</dbReference>
<dbReference type="GO" id="GO:0003824">
    <property type="term" value="F:catalytic activity"/>
    <property type="evidence" value="ECO:0007669"/>
    <property type="project" value="InterPro"/>
</dbReference>
<accession>A0A433JDM5</accession>
<feature type="domain" description="Endonuclease/exonuclease/phosphatase" evidence="1">
    <location>
        <begin position="4"/>
        <end position="219"/>
    </location>
</feature>
<dbReference type="InterPro" id="IPR005135">
    <property type="entry name" value="Endo/exonuclease/phosphatase"/>
</dbReference>
<dbReference type="InterPro" id="IPR036691">
    <property type="entry name" value="Endo/exonu/phosph_ase_sf"/>
</dbReference>
<dbReference type="EMBL" id="RZIJ01000002">
    <property type="protein sequence ID" value="RUQ74993.1"/>
    <property type="molecule type" value="Genomic_DNA"/>
</dbReference>
<evidence type="ECO:0000313" key="3">
    <source>
        <dbReference type="Proteomes" id="UP000280346"/>
    </source>
</evidence>
<dbReference type="AlphaFoldDB" id="A0A433JDM5"/>
<sequence length="227" mass="23909">MIVLTWNMQGAGSGTGTSNASDALSALRKGADVLLLQEAGGVPDWGLKKTSCGGVKLLHGFRNFGSDRKAIEAQVIWFDSTENTNAMHDRCSMGIIATNFSGTYGVVTHNSNGLRPLIGILTNDGVWVYNIHAPSGNHKAASGVAANLLGQIGGKEKFICAGDYNCTPADMMLRGFKAVSGGGATHQNGNTLDFAVGQKVTVTPYVSMFSTMPTLVSDHYSQCFSVQ</sequence>
<dbReference type="Pfam" id="PF03372">
    <property type="entry name" value="Exo_endo_phos"/>
    <property type="match status" value="1"/>
</dbReference>
<keyword evidence="3" id="KW-1185">Reference proteome</keyword>
<name>A0A433JDM5_9PROT</name>
<evidence type="ECO:0000259" key="1">
    <source>
        <dbReference type="Pfam" id="PF03372"/>
    </source>
</evidence>
<dbReference type="Proteomes" id="UP000280346">
    <property type="component" value="Unassembled WGS sequence"/>
</dbReference>
<evidence type="ECO:0000313" key="2">
    <source>
        <dbReference type="EMBL" id="RUQ74993.1"/>
    </source>
</evidence>
<protein>
    <recommendedName>
        <fullName evidence="1">Endonuclease/exonuclease/phosphatase domain-containing protein</fullName>
    </recommendedName>
</protein>
<comment type="caution">
    <text evidence="2">The sequence shown here is derived from an EMBL/GenBank/DDBJ whole genome shotgun (WGS) entry which is preliminary data.</text>
</comment>
<gene>
    <name evidence="2" type="ORF">EJ913_03760</name>
</gene>
<reference evidence="2 3" key="1">
    <citation type="submission" date="2018-12" db="EMBL/GenBank/DDBJ databases">
        <authorList>
            <person name="Yang Y."/>
        </authorList>
    </citation>
    <scope>NUCLEOTIDE SEQUENCE [LARGE SCALE GENOMIC DNA]</scope>
    <source>
        <strain evidence="2 3">GSF71</strain>
    </source>
</reference>
<dbReference type="SUPFAM" id="SSF56219">
    <property type="entry name" value="DNase I-like"/>
    <property type="match status" value="1"/>
</dbReference>
<dbReference type="Gene3D" id="3.60.10.10">
    <property type="entry name" value="Endonuclease/exonuclease/phosphatase"/>
    <property type="match status" value="1"/>
</dbReference>
<proteinExistence type="predicted"/>
<organism evidence="2 3">
    <name type="scientific">Azospirillum doebereinerae</name>
    <dbReference type="NCBI Taxonomy" id="92933"/>
    <lineage>
        <taxon>Bacteria</taxon>
        <taxon>Pseudomonadati</taxon>
        <taxon>Pseudomonadota</taxon>
        <taxon>Alphaproteobacteria</taxon>
        <taxon>Rhodospirillales</taxon>
        <taxon>Azospirillaceae</taxon>
        <taxon>Azospirillum</taxon>
    </lineage>
</organism>